<evidence type="ECO:0000313" key="8">
    <source>
        <dbReference type="Proteomes" id="UP000033695"/>
    </source>
</evidence>
<feature type="transmembrane region" description="Helical" evidence="6">
    <location>
        <begin position="103"/>
        <end position="122"/>
    </location>
</feature>
<dbReference type="PIRSF" id="PIRSF035875">
    <property type="entry name" value="RNase_BN"/>
    <property type="match status" value="1"/>
</dbReference>
<dbReference type="PANTHER" id="PTHR30213:SF0">
    <property type="entry name" value="UPF0761 MEMBRANE PROTEIN YIHY"/>
    <property type="match status" value="1"/>
</dbReference>
<keyword evidence="5 6" id="KW-0472">Membrane</keyword>
<dbReference type="Proteomes" id="UP000033695">
    <property type="component" value="Unassembled WGS sequence"/>
</dbReference>
<organism evidence="7 8">
    <name type="scientific">Bombilactobacillus mellis</name>
    <dbReference type="NCBI Taxonomy" id="1218508"/>
    <lineage>
        <taxon>Bacteria</taxon>
        <taxon>Bacillati</taxon>
        <taxon>Bacillota</taxon>
        <taxon>Bacilli</taxon>
        <taxon>Lactobacillales</taxon>
        <taxon>Lactobacillaceae</taxon>
        <taxon>Bombilactobacillus</taxon>
    </lineage>
</organism>
<dbReference type="HOGENOM" id="CLU_045539_4_0_9"/>
<reference evidence="7 8" key="1">
    <citation type="submission" date="2014-12" db="EMBL/GenBank/DDBJ databases">
        <title>Comparative genomics of the lactic acid bacteria isolated from the honey bee gut.</title>
        <authorList>
            <person name="Ellegaard K.M."/>
            <person name="Tamarit D."/>
            <person name="Javelind E."/>
            <person name="Olofsson T."/>
            <person name="Andersson S.G."/>
            <person name="Vasquez A."/>
        </authorList>
    </citation>
    <scope>NUCLEOTIDE SEQUENCE [LARGE SCALE GENOMIC DNA]</scope>
    <source>
        <strain evidence="7 8">Hon2</strain>
    </source>
</reference>
<comment type="caution">
    <text evidence="7">The sequence shown here is derived from an EMBL/GenBank/DDBJ whole genome shotgun (WGS) entry which is preliminary data.</text>
</comment>
<feature type="transmembrane region" description="Helical" evidence="6">
    <location>
        <begin position="264"/>
        <end position="286"/>
    </location>
</feature>
<dbReference type="NCBIfam" id="TIGR00765">
    <property type="entry name" value="yihY_not_rbn"/>
    <property type="match status" value="1"/>
</dbReference>
<dbReference type="InterPro" id="IPR017039">
    <property type="entry name" value="Virul_fac_BrkB"/>
</dbReference>
<comment type="subcellular location">
    <subcellularLocation>
        <location evidence="1">Cell membrane</location>
        <topology evidence="1">Multi-pass membrane protein</topology>
    </subcellularLocation>
</comment>
<feature type="transmembrane region" description="Helical" evidence="6">
    <location>
        <begin position="179"/>
        <end position="197"/>
    </location>
</feature>
<dbReference type="OrthoDB" id="9775903at2"/>
<dbReference type="PANTHER" id="PTHR30213">
    <property type="entry name" value="INNER MEMBRANE PROTEIN YHJD"/>
    <property type="match status" value="1"/>
</dbReference>
<feature type="transmembrane region" description="Helical" evidence="6">
    <location>
        <begin position="229"/>
        <end position="252"/>
    </location>
</feature>
<dbReference type="RefSeq" id="WP_045923088.1">
    <property type="nucleotide sequence ID" value="NZ_JBHTHW010000008.1"/>
</dbReference>
<dbReference type="AlphaFoldDB" id="A0A0F4KQZ9"/>
<proteinExistence type="predicted"/>
<name>A0A0F4KQZ9_9LACO</name>
<dbReference type="EMBL" id="JXBZ01000008">
    <property type="protein sequence ID" value="KJY48835.1"/>
    <property type="molecule type" value="Genomic_DNA"/>
</dbReference>
<feature type="transmembrane region" description="Helical" evidence="6">
    <location>
        <begin position="43"/>
        <end position="65"/>
    </location>
</feature>
<protein>
    <submittedName>
        <fullName evidence="7">Uncharacterized protein</fullName>
    </submittedName>
</protein>
<feature type="transmembrane region" description="Helical" evidence="6">
    <location>
        <begin position="145"/>
        <end position="173"/>
    </location>
</feature>
<evidence type="ECO:0000256" key="4">
    <source>
        <dbReference type="ARBA" id="ARBA00022989"/>
    </source>
</evidence>
<dbReference type="GO" id="GO:0005886">
    <property type="term" value="C:plasma membrane"/>
    <property type="evidence" value="ECO:0007669"/>
    <property type="project" value="UniProtKB-SubCell"/>
</dbReference>
<sequence>MKIHSQSPLFKTDQSIFAKMSGFGQLVAQKFKNGNVGLSSKAIVYYGLLSFFPLISLLGSIIPWFHLNVQTILGYLQLLTPQKLQQLIEPLVVQLLTKSSGGLLSFGIIGTLWTSSGVVNILRRSVNDVYGFDNEKMYTQTDQSFINYIILRLVSIVLTALFIIALIALLVTLVIGQQLLNWIQPFFVWVPAFLNIFARWKWPVTVAILMLIMLAAYFLLPNTHVKLRYVWPGAIFSAVGFIVLVQFFSLYLHYFGRRWNSYGTIGTFFILILWLNFIGYIFMIGASLNAAFTEGWVGTLQQQSRLKFLSKRQSPPL</sequence>
<evidence type="ECO:0000256" key="3">
    <source>
        <dbReference type="ARBA" id="ARBA00022692"/>
    </source>
</evidence>
<evidence type="ECO:0000256" key="1">
    <source>
        <dbReference type="ARBA" id="ARBA00004651"/>
    </source>
</evidence>
<evidence type="ECO:0000313" key="7">
    <source>
        <dbReference type="EMBL" id="KJY48835.1"/>
    </source>
</evidence>
<keyword evidence="8" id="KW-1185">Reference proteome</keyword>
<accession>A0A0F4KQZ9</accession>
<dbReference type="Pfam" id="PF03631">
    <property type="entry name" value="Virul_fac_BrkB"/>
    <property type="match status" value="1"/>
</dbReference>
<dbReference type="PATRIC" id="fig|1218508.4.peg.1235"/>
<evidence type="ECO:0000256" key="5">
    <source>
        <dbReference type="ARBA" id="ARBA00023136"/>
    </source>
</evidence>
<evidence type="ECO:0000256" key="6">
    <source>
        <dbReference type="SAM" id="Phobius"/>
    </source>
</evidence>
<feature type="transmembrane region" description="Helical" evidence="6">
    <location>
        <begin position="204"/>
        <end position="223"/>
    </location>
</feature>
<evidence type="ECO:0000256" key="2">
    <source>
        <dbReference type="ARBA" id="ARBA00022475"/>
    </source>
</evidence>
<keyword evidence="4 6" id="KW-1133">Transmembrane helix</keyword>
<gene>
    <name evidence="7" type="ORF">JG29_12470</name>
</gene>
<keyword evidence="3 6" id="KW-0812">Transmembrane</keyword>
<keyword evidence="2" id="KW-1003">Cell membrane</keyword>
<dbReference type="STRING" id="1218508.JG29_12470"/>